<name>A0A4Y7WR46_9BACI</name>
<reference evidence="1 2" key="1">
    <citation type="submission" date="2019-03" db="EMBL/GenBank/DDBJ databases">
        <authorList>
            <person name="Liu G."/>
        </authorList>
    </citation>
    <scope>NUCLEOTIDE SEQUENCE [LARGE SCALE GENOMIC DNA]</scope>
    <source>
        <strain evidence="1 2">DSM 19099</strain>
    </source>
</reference>
<dbReference type="InterPro" id="IPR014199">
    <property type="entry name" value="Spore_YtxC"/>
</dbReference>
<evidence type="ECO:0000313" key="1">
    <source>
        <dbReference type="EMBL" id="TES51095.1"/>
    </source>
</evidence>
<organism evidence="1 2">
    <name type="scientific">Shouchella lehensis</name>
    <dbReference type="NCBI Taxonomy" id="300825"/>
    <lineage>
        <taxon>Bacteria</taxon>
        <taxon>Bacillati</taxon>
        <taxon>Bacillota</taxon>
        <taxon>Bacilli</taxon>
        <taxon>Bacillales</taxon>
        <taxon>Bacillaceae</taxon>
        <taxon>Shouchella</taxon>
    </lineage>
</organism>
<evidence type="ECO:0000313" key="2">
    <source>
        <dbReference type="Proteomes" id="UP000298210"/>
    </source>
</evidence>
<gene>
    <name evidence="1" type="ORF">E2L03_04010</name>
</gene>
<evidence type="ECO:0008006" key="3">
    <source>
        <dbReference type="Google" id="ProtNLM"/>
    </source>
</evidence>
<dbReference type="RefSeq" id="WP_134258595.1">
    <property type="nucleotide sequence ID" value="NZ_LDIM01000012.1"/>
</dbReference>
<proteinExistence type="predicted"/>
<dbReference type="EMBL" id="SNUX01000001">
    <property type="protein sequence ID" value="TES51095.1"/>
    <property type="molecule type" value="Genomic_DNA"/>
</dbReference>
<sequence length="286" mass="34102">MLAIYFEDQDNCTRLAKKIAIAIKQFHKLGINATMEQREGNELRFLLTDETDQSDDPYYSFLAALLTEDLIKTKEHLLLKQYAYTDFHLVEEEQRQVVSIAQAIFNEDREDGVSKRLASSRCTALYQAFFHQMKAQKNLFYEPFLTFRMKAYTEIVLDCLELAVDEYWLEQEHQTTFDAIRQTVEQQKTKRRLIYLVHDETFRFYDDAFRELTKDECHFYMSEKTADHTVVGKMEYLILTLIEMSPEYIYLFTKQPDHHTILLIQSIYQERLKVYPFERYATTSGK</sequence>
<comment type="caution">
    <text evidence="1">The sequence shown here is derived from an EMBL/GenBank/DDBJ whole genome shotgun (WGS) entry which is preliminary data.</text>
</comment>
<dbReference type="Pfam" id="PF08812">
    <property type="entry name" value="YtxC"/>
    <property type="match status" value="1"/>
</dbReference>
<accession>A0A4Y7WR46</accession>
<dbReference type="AlphaFoldDB" id="A0A4Y7WR46"/>
<dbReference type="Proteomes" id="UP000298210">
    <property type="component" value="Unassembled WGS sequence"/>
</dbReference>
<protein>
    <recommendedName>
        <fullName evidence="3">Sporulation protein YtxC</fullName>
    </recommendedName>
</protein>